<keyword evidence="4" id="KW-1185">Reference proteome</keyword>
<feature type="transmembrane region" description="Helical" evidence="2">
    <location>
        <begin position="12"/>
        <end position="30"/>
    </location>
</feature>
<dbReference type="HOGENOM" id="CLU_469984_0_0_9"/>
<dbReference type="RefSeq" id="WP_006598648.1">
    <property type="nucleotide sequence ID" value="NZ_GL622359.1"/>
</dbReference>
<dbReference type="STRING" id="887929.HMP0721_1224"/>
<accession>E6MGU1</accession>
<dbReference type="eggNOG" id="COG1813">
    <property type="taxonomic scope" value="Bacteria"/>
</dbReference>
<keyword evidence="2" id="KW-1133">Transmembrane helix</keyword>
<feature type="transmembrane region" description="Helical" evidence="2">
    <location>
        <begin position="42"/>
        <end position="62"/>
    </location>
</feature>
<keyword evidence="2" id="KW-0812">Transmembrane</keyword>
<feature type="transmembrane region" description="Helical" evidence="2">
    <location>
        <begin position="69"/>
        <end position="90"/>
    </location>
</feature>
<comment type="caution">
    <text evidence="3">The sequence shown here is derived from an EMBL/GenBank/DDBJ whole genome shotgun (WGS) entry which is preliminary data.</text>
</comment>
<feature type="transmembrane region" description="Helical" evidence="2">
    <location>
        <begin position="96"/>
        <end position="117"/>
    </location>
</feature>
<proteinExistence type="predicted"/>
<evidence type="ECO:0000256" key="2">
    <source>
        <dbReference type="SAM" id="Phobius"/>
    </source>
</evidence>
<feature type="region of interest" description="Disordered" evidence="1">
    <location>
        <begin position="193"/>
        <end position="245"/>
    </location>
</feature>
<name>E6MGU1_9FIRM</name>
<dbReference type="OrthoDB" id="1776848at2"/>
<protein>
    <submittedName>
        <fullName evidence="3">Uncharacterized protein</fullName>
    </submittedName>
</protein>
<evidence type="ECO:0000256" key="1">
    <source>
        <dbReference type="SAM" id="MobiDB-lite"/>
    </source>
</evidence>
<reference evidence="3 4" key="1">
    <citation type="submission" date="2010-12" db="EMBL/GenBank/DDBJ databases">
        <authorList>
            <person name="Muzny D."/>
            <person name="Qin X."/>
            <person name="Deng J."/>
            <person name="Jiang H."/>
            <person name="Liu Y."/>
            <person name="Qu J."/>
            <person name="Song X.-Z."/>
            <person name="Zhang L."/>
            <person name="Thornton R."/>
            <person name="Coyle M."/>
            <person name="Francisco L."/>
            <person name="Jackson L."/>
            <person name="Javaid M."/>
            <person name="Korchina V."/>
            <person name="Kovar C."/>
            <person name="Mata R."/>
            <person name="Mathew T."/>
            <person name="Ngo R."/>
            <person name="Nguyen L."/>
            <person name="Nguyen N."/>
            <person name="Okwuonu G."/>
            <person name="Ongeri F."/>
            <person name="Pham C."/>
            <person name="Simmons D."/>
            <person name="Wilczek-Boney K."/>
            <person name="Hale W."/>
            <person name="Jakkamsetti A."/>
            <person name="Pham P."/>
            <person name="Ruth R."/>
            <person name="San Lucas F."/>
            <person name="Warren J."/>
            <person name="Zhang J."/>
            <person name="Zhao Z."/>
            <person name="Zhou C."/>
            <person name="Zhu D."/>
            <person name="Lee S."/>
            <person name="Bess C."/>
            <person name="Blankenburg K."/>
            <person name="Forbes L."/>
            <person name="Fu Q."/>
            <person name="Gubbala S."/>
            <person name="Hirani K."/>
            <person name="Jayaseelan J.C."/>
            <person name="Lara F."/>
            <person name="Munidasa M."/>
            <person name="Palculict T."/>
            <person name="Patil S."/>
            <person name="Pu L.-L."/>
            <person name="Saada N."/>
            <person name="Tang L."/>
            <person name="Weissenberger G."/>
            <person name="Zhu Y."/>
            <person name="Hemphill L."/>
            <person name="Shang Y."/>
            <person name="Youmans B."/>
            <person name="Ayvaz T."/>
            <person name="Ross M."/>
            <person name="Santibanez J."/>
            <person name="Aqrawi P."/>
            <person name="Gross S."/>
            <person name="Joshi V."/>
            <person name="Fowler G."/>
            <person name="Nazareth L."/>
            <person name="Reid J."/>
            <person name="Worley K."/>
            <person name="Petrosino J."/>
            <person name="Highlander S."/>
            <person name="Gibbs R."/>
        </authorList>
    </citation>
    <scope>NUCLEOTIDE SEQUENCE [LARGE SCALE GENOMIC DNA]</scope>
    <source>
        <strain evidence="3 4">ATCC 23263</strain>
    </source>
</reference>
<feature type="compositionally biased region" description="Low complexity" evidence="1">
    <location>
        <begin position="223"/>
        <end position="234"/>
    </location>
</feature>
<keyword evidence="2" id="KW-0472">Membrane</keyword>
<gene>
    <name evidence="3" type="ORF">HMP0721_1224</name>
</gene>
<organism evidence="3 4">
    <name type="scientific">Pseudoramibacter alactolyticus ATCC 23263</name>
    <dbReference type="NCBI Taxonomy" id="887929"/>
    <lineage>
        <taxon>Bacteria</taxon>
        <taxon>Bacillati</taxon>
        <taxon>Bacillota</taxon>
        <taxon>Clostridia</taxon>
        <taxon>Eubacteriales</taxon>
        <taxon>Eubacteriaceae</taxon>
        <taxon>Pseudoramibacter</taxon>
    </lineage>
</organism>
<sequence>MSHKEEGLGRLFILDCVAIVIAVFGMLALSGVKRGAEIRGDLVIILLFMTGIRLIIMALGDFTGAAKRFWAAGLFILLAELVVIAVEYLMAFGISIRLLLMTAAADFALVVAVHIFWGKRQKKQLAAEDETAKKPSWLLRGSVLEDDVPAAQAADPDETAEAMTSDAAFQFDGGPEDEAADFFEEDSLFKPETVAEAQSAPEDEGDAFDGIGGFFAGQEDEAAVPAAADASETEAPGEAVRFDGGPEDEAVDLFEEEDSLFEPETVAEAQSIPEEEGDAFDGIGGFFAGQEDEAGVPAAADASEMKAPGEAVRFDGGPEDEAVDLFEEEDSLFEPETVAEAQSIPEEEGDAFDGIKASSSFEAPEPTAPEEALETADAFRNEADFEKTESAEAAEASAGLEKSVAASGPIATEAPEKAAAVSGDISEAEAELDRFIDMVSDPATDRETFAAVTRSFCDSLYRLPQKTADPAILEAGANLAGQLSFVTKRDHLNDAIVDGLIRIAQLFNCPPTEPAAKRPASVDISADRRTVSASRVPESRHAVDVSEGEVILDSGDSEIIIREEDLEAIRRYMAAHNDSN</sequence>
<dbReference type="EMBL" id="AEQN01000016">
    <property type="protein sequence ID" value="EFV01831.1"/>
    <property type="molecule type" value="Genomic_DNA"/>
</dbReference>
<dbReference type="AlphaFoldDB" id="E6MGU1"/>
<evidence type="ECO:0000313" key="3">
    <source>
        <dbReference type="EMBL" id="EFV01831.1"/>
    </source>
</evidence>
<feature type="region of interest" description="Disordered" evidence="1">
    <location>
        <begin position="294"/>
        <end position="317"/>
    </location>
</feature>
<evidence type="ECO:0000313" key="4">
    <source>
        <dbReference type="Proteomes" id="UP000004754"/>
    </source>
</evidence>
<dbReference type="Proteomes" id="UP000004754">
    <property type="component" value="Unassembled WGS sequence"/>
</dbReference>